<protein>
    <recommendedName>
        <fullName evidence="2">Response regulatory domain-containing protein</fullName>
    </recommendedName>
</protein>
<dbReference type="SMART" id="SM00448">
    <property type="entry name" value="REC"/>
    <property type="match status" value="1"/>
</dbReference>
<evidence type="ECO:0000313" key="3">
    <source>
        <dbReference type="EMBL" id="UYP43884.1"/>
    </source>
</evidence>
<feature type="domain" description="Response regulatory" evidence="2">
    <location>
        <begin position="18"/>
        <end position="138"/>
    </location>
</feature>
<dbReference type="PROSITE" id="PS50110">
    <property type="entry name" value="RESPONSE_REGULATORY"/>
    <property type="match status" value="1"/>
</dbReference>
<dbReference type="SUPFAM" id="SSF52172">
    <property type="entry name" value="CheY-like"/>
    <property type="match status" value="1"/>
</dbReference>
<organism evidence="3 4">
    <name type="scientific">Candidatus Lokiarchaeum ossiferum</name>
    <dbReference type="NCBI Taxonomy" id="2951803"/>
    <lineage>
        <taxon>Archaea</taxon>
        <taxon>Promethearchaeati</taxon>
        <taxon>Promethearchaeota</taxon>
        <taxon>Promethearchaeia</taxon>
        <taxon>Promethearchaeales</taxon>
        <taxon>Promethearchaeaceae</taxon>
        <taxon>Candidatus Lokiarchaeum</taxon>
    </lineage>
</organism>
<evidence type="ECO:0000259" key="2">
    <source>
        <dbReference type="PROSITE" id="PS50110"/>
    </source>
</evidence>
<evidence type="ECO:0000313" key="4">
    <source>
        <dbReference type="Proteomes" id="UP001208689"/>
    </source>
</evidence>
<dbReference type="PANTHER" id="PTHR44591">
    <property type="entry name" value="STRESS RESPONSE REGULATOR PROTEIN 1"/>
    <property type="match status" value="1"/>
</dbReference>
<reference evidence="3" key="1">
    <citation type="submission" date="2022-09" db="EMBL/GenBank/DDBJ databases">
        <title>Actin cytoskeleton and complex cell architecture in an #Asgard archaeon.</title>
        <authorList>
            <person name="Ponce Toledo R.I."/>
            <person name="Schleper C."/>
            <person name="Rodrigues Oliveira T."/>
            <person name="Wollweber F."/>
            <person name="Xu J."/>
            <person name="Rittmann S."/>
            <person name="Klingl A."/>
            <person name="Pilhofer M."/>
        </authorList>
    </citation>
    <scope>NUCLEOTIDE SEQUENCE</scope>
    <source>
        <strain evidence="3">B-35</strain>
    </source>
</reference>
<dbReference type="InterPro" id="IPR001789">
    <property type="entry name" value="Sig_transdc_resp-reg_receiver"/>
</dbReference>
<dbReference type="InterPro" id="IPR011006">
    <property type="entry name" value="CheY-like_superfamily"/>
</dbReference>
<gene>
    <name evidence="3" type="ORF">NEF87_000169</name>
</gene>
<keyword evidence="4" id="KW-1185">Reference proteome</keyword>
<dbReference type="Proteomes" id="UP001208689">
    <property type="component" value="Chromosome"/>
</dbReference>
<accession>A0ABY6HK34</accession>
<dbReference type="Pfam" id="PF00072">
    <property type="entry name" value="Response_reg"/>
    <property type="match status" value="1"/>
</dbReference>
<dbReference type="PANTHER" id="PTHR44591:SF3">
    <property type="entry name" value="RESPONSE REGULATORY DOMAIN-CONTAINING PROTEIN"/>
    <property type="match status" value="1"/>
</dbReference>
<evidence type="ECO:0000256" key="1">
    <source>
        <dbReference type="ARBA" id="ARBA00022553"/>
    </source>
</evidence>
<dbReference type="InterPro" id="IPR050595">
    <property type="entry name" value="Bact_response_regulator"/>
</dbReference>
<keyword evidence="1" id="KW-0597">Phosphoprotein</keyword>
<dbReference type="EMBL" id="CP104013">
    <property type="protein sequence ID" value="UYP43884.1"/>
    <property type="molecule type" value="Genomic_DNA"/>
</dbReference>
<dbReference type="Gene3D" id="3.40.50.2300">
    <property type="match status" value="1"/>
</dbReference>
<sequence>MIQIKNDEMIKDSSHHARALVLDDDPAICKMLSKLLLRLKFDVVCTFQGKQAMDEYKKAKSLAEGFDVVILDLIIPGDMGGEEAFQHIFEFDPKVRAIVSSGYSKNPIMSNYQNYGFRAALPKPYNFSELREVIEEIMQVS</sequence>
<name>A0ABY6HK34_9ARCH</name>
<proteinExistence type="predicted"/>